<dbReference type="PANTHER" id="PTHR38791">
    <property type="entry name" value="ZN(II)2CYS6 TRANSCRIPTION FACTOR (EUROFUNG)-RELATED-RELATED"/>
    <property type="match status" value="1"/>
</dbReference>
<dbReference type="GO" id="GO:0000981">
    <property type="term" value="F:DNA-binding transcription factor activity, RNA polymerase II-specific"/>
    <property type="evidence" value="ECO:0007669"/>
    <property type="project" value="InterPro"/>
</dbReference>
<dbReference type="PROSITE" id="PS50048">
    <property type="entry name" value="ZN2_CY6_FUNGAL_2"/>
    <property type="match status" value="1"/>
</dbReference>
<proteinExistence type="predicted"/>
<reference evidence="3" key="1">
    <citation type="submission" date="2023-06" db="EMBL/GenBank/DDBJ databases">
        <title>Genome-scale phylogeny and comparative genomics of the fungal order Sordariales.</title>
        <authorList>
            <consortium name="Lawrence Berkeley National Laboratory"/>
            <person name="Hensen N."/>
            <person name="Bonometti L."/>
            <person name="Westerberg I."/>
            <person name="Brannstrom I.O."/>
            <person name="Guillou S."/>
            <person name="Cros-Aarteil S."/>
            <person name="Calhoun S."/>
            <person name="Haridas S."/>
            <person name="Kuo A."/>
            <person name="Mondo S."/>
            <person name="Pangilinan J."/>
            <person name="Riley R."/>
            <person name="Labutti K."/>
            <person name="Andreopoulos B."/>
            <person name="Lipzen A."/>
            <person name="Chen C."/>
            <person name="Yanf M."/>
            <person name="Daum C."/>
            <person name="Ng V."/>
            <person name="Clum A."/>
            <person name="Steindorff A."/>
            <person name="Ohm R."/>
            <person name="Martin F."/>
            <person name="Silar P."/>
            <person name="Natvig D."/>
            <person name="Lalanne C."/>
            <person name="Gautier V."/>
            <person name="Ament-Velasquez S.L."/>
            <person name="Kruys A."/>
            <person name="Hutchinson M.I."/>
            <person name="Powell A.J."/>
            <person name="Barry K."/>
            <person name="Miller A.N."/>
            <person name="Grigoriev I.V."/>
            <person name="Debuchy R."/>
            <person name="Gladieux P."/>
            <person name="Thoren M.H."/>
            <person name="Johannesson H."/>
        </authorList>
    </citation>
    <scope>NUCLEOTIDE SEQUENCE</scope>
    <source>
        <strain evidence="3">SMH4607-1</strain>
    </source>
</reference>
<dbReference type="AlphaFoldDB" id="A0AA40E5Y1"/>
<evidence type="ECO:0000313" key="3">
    <source>
        <dbReference type="EMBL" id="KAK0725166.1"/>
    </source>
</evidence>
<dbReference type="InterPro" id="IPR001138">
    <property type="entry name" value="Zn2Cys6_DnaBD"/>
</dbReference>
<dbReference type="SUPFAM" id="SSF57701">
    <property type="entry name" value="Zn2/Cys6 DNA-binding domain"/>
    <property type="match status" value="1"/>
</dbReference>
<name>A0AA40E5Y1_9PEZI</name>
<dbReference type="Proteomes" id="UP001172102">
    <property type="component" value="Unassembled WGS sequence"/>
</dbReference>
<dbReference type="InterPro" id="IPR036864">
    <property type="entry name" value="Zn2-C6_fun-type_DNA-bd_sf"/>
</dbReference>
<dbReference type="InterPro" id="IPR053175">
    <property type="entry name" value="DHMBA_Reg_Transcription_Factor"/>
</dbReference>
<dbReference type="EMBL" id="JAUKUA010000002">
    <property type="protein sequence ID" value="KAK0725166.1"/>
    <property type="molecule type" value="Genomic_DNA"/>
</dbReference>
<keyword evidence="1" id="KW-0539">Nucleus</keyword>
<feature type="domain" description="Zn(2)-C6 fungal-type" evidence="2">
    <location>
        <begin position="9"/>
        <end position="37"/>
    </location>
</feature>
<dbReference type="Pfam" id="PF00172">
    <property type="entry name" value="Zn_clus"/>
    <property type="match status" value="1"/>
</dbReference>
<evidence type="ECO:0000256" key="1">
    <source>
        <dbReference type="ARBA" id="ARBA00023242"/>
    </source>
</evidence>
<dbReference type="PANTHER" id="PTHR38791:SF5">
    <property type="entry name" value="TRANSCRIPTION FACTOR DBAG-RELATED"/>
    <property type="match status" value="1"/>
</dbReference>
<organism evidence="3 4">
    <name type="scientific">Lasiosphaeris hirsuta</name>
    <dbReference type="NCBI Taxonomy" id="260670"/>
    <lineage>
        <taxon>Eukaryota</taxon>
        <taxon>Fungi</taxon>
        <taxon>Dikarya</taxon>
        <taxon>Ascomycota</taxon>
        <taxon>Pezizomycotina</taxon>
        <taxon>Sordariomycetes</taxon>
        <taxon>Sordariomycetidae</taxon>
        <taxon>Sordariales</taxon>
        <taxon>Lasiosphaeriaceae</taxon>
        <taxon>Lasiosphaeris</taxon>
    </lineage>
</organism>
<keyword evidence="4" id="KW-1185">Reference proteome</keyword>
<sequence length="549" mass="59621">MVYNGPSKGCATCRTRRIKCDQTRAACLNCCRRNTVCPGYSDVFERMHRDETCRVTKRNSQQAVFPSASLVSRKTMVFETANCPTAEATSASLPVPSAIPPDLESTALGFFFHHYGGADANNRGIEATCSFFEFLPAMYARASVSSPLSRAIAAFSISVADIHSFRRGAMHYAPAACRFYVDAVAGAKRAIPDPTRSKSDELLMTTLVLEAYEGIGSSFRRHQQLHAHAFGSIALLEHRGALNGRSELSLRMAIAVGGRLIRDAVGGTADLAAVRRLWEEAGVMKSQSPAIMADLLALELAQLECLRCSLGVPSPEGPRDAASEVDPYLSILSKASGLASRCMAWRATLPRDWQPSAVPCCALAPSIQAAGVYSCPTSSNPHCDVYRNLSVANTLNRHRITELRNLALVQTSLAAVRGGYNRDYEVPPFGLAKRAQLLIDEICASVPFFAGDVTDFAALHARDAIRLPHMSLIRSPPTSPENVVTFPEDKARYTRQVATSGMWMIHGTLVAALDIVAENQALRAVPRQGQVLWISSQISRLRAVFMLSC</sequence>
<protein>
    <recommendedName>
        <fullName evidence="2">Zn(2)-C6 fungal-type domain-containing protein</fullName>
    </recommendedName>
</protein>
<dbReference type="PROSITE" id="PS00463">
    <property type="entry name" value="ZN2_CY6_FUNGAL_1"/>
    <property type="match status" value="1"/>
</dbReference>
<dbReference type="GO" id="GO:0008270">
    <property type="term" value="F:zinc ion binding"/>
    <property type="evidence" value="ECO:0007669"/>
    <property type="project" value="InterPro"/>
</dbReference>
<evidence type="ECO:0000313" key="4">
    <source>
        <dbReference type="Proteomes" id="UP001172102"/>
    </source>
</evidence>
<dbReference type="CDD" id="cd00067">
    <property type="entry name" value="GAL4"/>
    <property type="match status" value="1"/>
</dbReference>
<evidence type="ECO:0000259" key="2">
    <source>
        <dbReference type="PROSITE" id="PS50048"/>
    </source>
</evidence>
<accession>A0AA40E5Y1</accession>
<gene>
    <name evidence="3" type="ORF">B0H67DRAFT_123051</name>
</gene>
<comment type="caution">
    <text evidence="3">The sequence shown here is derived from an EMBL/GenBank/DDBJ whole genome shotgun (WGS) entry which is preliminary data.</text>
</comment>
<dbReference type="SMART" id="SM00066">
    <property type="entry name" value="GAL4"/>
    <property type="match status" value="1"/>
</dbReference>